<evidence type="ECO:0000313" key="2">
    <source>
        <dbReference type="EMBL" id="KXU87217.1"/>
    </source>
</evidence>
<name>A0A149PQ68_9BURK</name>
<accession>A0A149PQ68</accession>
<keyword evidence="3" id="KW-1185">Reference proteome</keyword>
<reference evidence="2 3" key="1">
    <citation type="journal article" date="2015" name="Int. J. Syst. Evol. Microbiol.">
        <title>Burkholderia monticola sp. nov., isolated from mountain soil.</title>
        <authorList>
            <person name="Baek I."/>
            <person name="Seo B."/>
            <person name="Lee I."/>
            <person name="Yi H."/>
            <person name="Chun J."/>
        </authorList>
    </citation>
    <scope>NUCLEOTIDE SEQUENCE [LARGE SCALE GENOMIC DNA]</scope>
    <source>
        <strain evidence="2 3">JC2948</strain>
    </source>
</reference>
<evidence type="ECO:0000313" key="3">
    <source>
        <dbReference type="Proteomes" id="UP000075613"/>
    </source>
</evidence>
<dbReference type="Proteomes" id="UP000075613">
    <property type="component" value="Unassembled WGS sequence"/>
</dbReference>
<dbReference type="EMBL" id="LRBG01000014">
    <property type="protein sequence ID" value="KXU87217.1"/>
    <property type="molecule type" value="Genomic_DNA"/>
</dbReference>
<evidence type="ECO:0000256" key="1">
    <source>
        <dbReference type="SAM" id="MobiDB-lite"/>
    </source>
</evidence>
<sequence length="68" mass="7370">MRTDQTTAELAQPQALPGASLDDTSDALPQPPVRALTRVAFCFAWLFGLEPFLTASPDDAADSRVDRH</sequence>
<feature type="region of interest" description="Disordered" evidence="1">
    <location>
        <begin position="1"/>
        <end position="28"/>
    </location>
</feature>
<comment type="caution">
    <text evidence="2">The sequence shown here is derived from an EMBL/GenBank/DDBJ whole genome shotgun (WGS) entry which is preliminary data.</text>
</comment>
<dbReference type="OrthoDB" id="9027525at2"/>
<organism evidence="2 3">
    <name type="scientific">Paraburkholderia monticola</name>
    <dbReference type="NCBI Taxonomy" id="1399968"/>
    <lineage>
        <taxon>Bacteria</taxon>
        <taxon>Pseudomonadati</taxon>
        <taxon>Pseudomonadota</taxon>
        <taxon>Betaproteobacteria</taxon>
        <taxon>Burkholderiales</taxon>
        <taxon>Burkholderiaceae</taxon>
        <taxon>Paraburkholderia</taxon>
    </lineage>
</organism>
<dbReference type="RefSeq" id="WP_062129405.1">
    <property type="nucleotide sequence ID" value="NZ_LRBG01000014.1"/>
</dbReference>
<gene>
    <name evidence="2" type="ORF">CI15_16475</name>
</gene>
<protein>
    <submittedName>
        <fullName evidence="2">Uncharacterized protein</fullName>
    </submittedName>
</protein>
<dbReference type="AlphaFoldDB" id="A0A149PQ68"/>
<proteinExistence type="predicted"/>